<dbReference type="GO" id="GO:0005975">
    <property type="term" value="P:carbohydrate metabolic process"/>
    <property type="evidence" value="ECO:0007669"/>
    <property type="project" value="UniProtKB-ARBA"/>
</dbReference>
<feature type="transmembrane region" description="Helical" evidence="8">
    <location>
        <begin position="649"/>
        <end position="674"/>
    </location>
</feature>
<dbReference type="SUPFAM" id="SSF49464">
    <property type="entry name" value="Carboxypeptidase regulatory domain-like"/>
    <property type="match status" value="1"/>
</dbReference>
<feature type="chain" id="PRO_5040776176" description="alpha-amylase" evidence="9">
    <location>
        <begin position="21"/>
        <end position="688"/>
    </location>
</feature>
<keyword evidence="10" id="KW-0378">Hydrolase</keyword>
<dbReference type="AlphaFoldDB" id="A0A9X2JT81"/>
<dbReference type="GO" id="GO:0030246">
    <property type="term" value="F:carbohydrate binding"/>
    <property type="evidence" value="ECO:0007669"/>
    <property type="project" value="InterPro"/>
</dbReference>
<name>A0A9X2JT81_9MICO</name>
<feature type="region of interest" description="Disordered" evidence="7">
    <location>
        <begin position="70"/>
        <end position="91"/>
    </location>
</feature>
<evidence type="ECO:0000256" key="7">
    <source>
        <dbReference type="SAM" id="MobiDB-lite"/>
    </source>
</evidence>
<evidence type="ECO:0000256" key="4">
    <source>
        <dbReference type="ARBA" id="ARBA00022525"/>
    </source>
</evidence>
<dbReference type="EMBL" id="JAMTCS010000001">
    <property type="protein sequence ID" value="MCP2263235.1"/>
    <property type="molecule type" value="Genomic_DNA"/>
</dbReference>
<dbReference type="GO" id="GO:0004180">
    <property type="term" value="F:carboxypeptidase activity"/>
    <property type="evidence" value="ECO:0007669"/>
    <property type="project" value="UniProtKB-KW"/>
</dbReference>
<evidence type="ECO:0000313" key="11">
    <source>
        <dbReference type="Proteomes" id="UP001139493"/>
    </source>
</evidence>
<dbReference type="SUPFAM" id="SSF49478">
    <property type="entry name" value="Cna protein B-type domain"/>
    <property type="match status" value="2"/>
</dbReference>
<dbReference type="EC" id="3.2.1.1" evidence="3"/>
<evidence type="ECO:0000313" key="10">
    <source>
        <dbReference type="EMBL" id="MCP2263235.1"/>
    </source>
</evidence>
<dbReference type="SUPFAM" id="SSF49452">
    <property type="entry name" value="Starch-binding domain-like"/>
    <property type="match status" value="1"/>
</dbReference>
<proteinExistence type="inferred from homology"/>
<keyword evidence="8" id="KW-1133">Transmembrane helix</keyword>
<dbReference type="Gene3D" id="2.60.40.10">
    <property type="entry name" value="Immunoglobulins"/>
    <property type="match status" value="1"/>
</dbReference>
<sequence>MLTAVLVTLAAVLPTTTTSAATTAGWADWEPLTGSAGDWATTMRLPAGGFPSATVTSDSRGGVGVISGASTWLGPATPPGEVFGSSRDQPYLNLRPQADRPQAPSTTTYTFERPTPGNGWAFVLGDIDADRVVVTALAADGRELAGGELGWQGGFNYCTAAGSPSCTGDPADVPSWDPQTHELIGNAAAEDTAGAAGWFRPTTPIASLTVQFFRRSGFPVYQTWFASLARDIAGTVDLVDAAGTPQGVLPGATLTLFGPDGTELATTTSDASGQYGFPGYTAASGYRVELTDLPEGGEEHPYGLVAYGDREITAIDLRDADATDVDLAARAVVPVAVSGTVLTDDGEPVAGATVTLAPVGGGVPLTAATDSTGAYLVDHVGWDAVNGRPQEYAFVLGDLPEGYVAGTVPENLTVEVDQEEPSTGNDFVVRAPASVSGSVTSGGEPVAGVVVTLEGPDGTVGTTTAADGTYRFEDVLPGDVTVGIEVPDGYRADGPLTQDVTVGGADVADVDFALTTPGAVGGTVTDGAGDPVPGVTVTVTGPDGPVELVTDAAGGYFAGDLPPGEHTITPTVPEGCAADVSERTVTVTAAGESLLAEDFTVTCDTQEPSPGPSPSPDPGAGPGPSAGPSPGPSPGPEPVPGGPADRDGLAATGAAVASISLAAAVLVAVGVAMIRTSRRTGVGGADGR</sequence>
<dbReference type="Proteomes" id="UP001139493">
    <property type="component" value="Unassembled WGS sequence"/>
</dbReference>
<reference evidence="10" key="1">
    <citation type="submission" date="2022-06" db="EMBL/GenBank/DDBJ databases">
        <title>Genomic Encyclopedia of Archaeal and Bacterial Type Strains, Phase II (KMG-II): from individual species to whole genera.</title>
        <authorList>
            <person name="Goeker M."/>
        </authorList>
    </citation>
    <scope>NUCLEOTIDE SEQUENCE</scope>
    <source>
        <strain evidence="10">DSM 26652</strain>
    </source>
</reference>
<dbReference type="Gene3D" id="2.60.40.1120">
    <property type="entry name" value="Carboxypeptidase-like, regulatory domain"/>
    <property type="match status" value="2"/>
</dbReference>
<dbReference type="InterPro" id="IPR013783">
    <property type="entry name" value="Ig-like_fold"/>
</dbReference>
<keyword evidence="11" id="KW-1185">Reference proteome</keyword>
<accession>A0A9X2JT81</accession>
<dbReference type="GO" id="GO:0004556">
    <property type="term" value="F:alpha-amylase activity"/>
    <property type="evidence" value="ECO:0007669"/>
    <property type="project" value="UniProtKB-EC"/>
</dbReference>
<feature type="region of interest" description="Disordered" evidence="7">
    <location>
        <begin position="603"/>
        <end position="649"/>
    </location>
</feature>
<feature type="signal peptide" evidence="9">
    <location>
        <begin position="1"/>
        <end position="20"/>
    </location>
</feature>
<feature type="compositionally biased region" description="Pro residues" evidence="7">
    <location>
        <begin position="609"/>
        <end position="641"/>
    </location>
</feature>
<comment type="catalytic activity">
    <reaction evidence="1">
        <text>Endohydrolysis of (1-&gt;4)-alpha-D-glucosidic linkages in polysaccharides containing three or more (1-&gt;4)-alpha-linked D-glucose units.</text>
        <dbReference type="EC" id="3.2.1.1"/>
    </reaction>
</comment>
<evidence type="ECO:0000256" key="8">
    <source>
        <dbReference type="SAM" id="Phobius"/>
    </source>
</evidence>
<evidence type="ECO:0000256" key="2">
    <source>
        <dbReference type="ARBA" id="ARBA00007257"/>
    </source>
</evidence>
<comment type="caution">
    <text evidence="10">The sequence shown here is derived from an EMBL/GenBank/DDBJ whole genome shotgun (WGS) entry which is preliminary data.</text>
</comment>
<evidence type="ECO:0000256" key="9">
    <source>
        <dbReference type="SAM" id="SignalP"/>
    </source>
</evidence>
<comment type="similarity">
    <text evidence="2">Belongs to the serine-aspartate repeat-containing protein (SDr) family.</text>
</comment>
<dbReference type="InterPro" id="IPR008969">
    <property type="entry name" value="CarboxyPept-like_regulatory"/>
</dbReference>
<gene>
    <name evidence="10" type="ORF">APR03_000558</name>
</gene>
<keyword evidence="8" id="KW-0812">Transmembrane</keyword>
<evidence type="ECO:0000256" key="3">
    <source>
        <dbReference type="ARBA" id="ARBA00012595"/>
    </source>
</evidence>
<keyword evidence="5 9" id="KW-0732">Signal</keyword>
<keyword evidence="10" id="KW-0645">Protease</keyword>
<dbReference type="PANTHER" id="PTHR36108:SF13">
    <property type="entry name" value="COLOSSIN-B-RELATED"/>
    <property type="match status" value="1"/>
</dbReference>
<protein>
    <recommendedName>
        <fullName evidence="3">alpha-amylase</fullName>
        <ecNumber evidence="3">3.2.1.1</ecNumber>
    </recommendedName>
    <alternativeName>
        <fullName evidence="6">1,4-alpha-D-glucan glucanohydrolase</fullName>
    </alternativeName>
</protein>
<evidence type="ECO:0000256" key="6">
    <source>
        <dbReference type="ARBA" id="ARBA00030238"/>
    </source>
</evidence>
<dbReference type="Pfam" id="PF13620">
    <property type="entry name" value="CarboxypepD_reg"/>
    <property type="match status" value="2"/>
</dbReference>
<organism evidence="10 11">
    <name type="scientific">Promicromonospora thailandica</name>
    <dbReference type="NCBI Taxonomy" id="765201"/>
    <lineage>
        <taxon>Bacteria</taxon>
        <taxon>Bacillati</taxon>
        <taxon>Actinomycetota</taxon>
        <taxon>Actinomycetes</taxon>
        <taxon>Micrococcales</taxon>
        <taxon>Promicromonosporaceae</taxon>
        <taxon>Promicromonospora</taxon>
    </lineage>
</organism>
<keyword evidence="10" id="KW-0121">Carboxypeptidase</keyword>
<evidence type="ECO:0000256" key="1">
    <source>
        <dbReference type="ARBA" id="ARBA00000548"/>
    </source>
</evidence>
<dbReference type="InterPro" id="IPR013784">
    <property type="entry name" value="Carb-bd-like_fold"/>
</dbReference>
<keyword evidence="8" id="KW-0472">Membrane</keyword>
<keyword evidence="4" id="KW-0964">Secreted</keyword>
<dbReference type="PANTHER" id="PTHR36108">
    <property type="entry name" value="COLOSSIN-B-RELATED"/>
    <property type="match status" value="1"/>
</dbReference>
<evidence type="ECO:0000256" key="5">
    <source>
        <dbReference type="ARBA" id="ARBA00022729"/>
    </source>
</evidence>